<dbReference type="PIRSF" id="PIRSF005096">
    <property type="entry name" value="GALM"/>
    <property type="match status" value="1"/>
</dbReference>
<evidence type="ECO:0000313" key="10">
    <source>
        <dbReference type="Proteomes" id="UP000436483"/>
    </source>
</evidence>
<accession>A0A7X3MTR4</accession>
<gene>
    <name evidence="9" type="ORF">GR328_16560</name>
</gene>
<comment type="catalytic activity">
    <reaction evidence="5">
        <text>alpha-D-glucose = beta-D-glucose</text>
        <dbReference type="Rhea" id="RHEA:10264"/>
        <dbReference type="ChEBI" id="CHEBI:15903"/>
        <dbReference type="ChEBI" id="CHEBI:17925"/>
        <dbReference type="EC" id="5.1.3.3"/>
    </reaction>
</comment>
<evidence type="ECO:0000256" key="4">
    <source>
        <dbReference type="ARBA" id="ARBA00023277"/>
    </source>
</evidence>
<evidence type="ECO:0000256" key="5">
    <source>
        <dbReference type="PIRNR" id="PIRNR005096"/>
    </source>
</evidence>
<dbReference type="CDD" id="cd09019">
    <property type="entry name" value="galactose_mutarotase_like"/>
    <property type="match status" value="1"/>
</dbReference>
<dbReference type="OrthoDB" id="9779408at2"/>
<evidence type="ECO:0000256" key="2">
    <source>
        <dbReference type="ARBA" id="ARBA00006206"/>
    </source>
</evidence>
<keyword evidence="10" id="KW-1185">Reference proteome</keyword>
<reference evidence="9 10" key="1">
    <citation type="submission" date="2019-12" db="EMBL/GenBank/DDBJ databases">
        <authorList>
            <person name="Yuan C.-G."/>
        </authorList>
    </citation>
    <scope>NUCLEOTIDE SEQUENCE [LARGE SCALE GENOMIC DNA]</scope>
    <source>
        <strain evidence="9 10">KCTC 23863</strain>
    </source>
</reference>
<evidence type="ECO:0000256" key="7">
    <source>
        <dbReference type="PIRSR" id="PIRSR005096-2"/>
    </source>
</evidence>
<dbReference type="RefSeq" id="WP_160885631.1">
    <property type="nucleotide sequence ID" value="NZ_WURB01000012.1"/>
</dbReference>
<feature type="active site" description="Proton donor" evidence="6">
    <location>
        <position position="173"/>
    </location>
</feature>
<dbReference type="Gene3D" id="2.70.98.10">
    <property type="match status" value="1"/>
</dbReference>
<dbReference type="UniPathway" id="UPA00242"/>
<proteinExistence type="inferred from homology"/>
<keyword evidence="4 5" id="KW-0119">Carbohydrate metabolism</keyword>
<dbReference type="PANTHER" id="PTHR10091:SF49">
    <property type="entry name" value="ALDOSE 1-EPIMERASE"/>
    <property type="match status" value="1"/>
</dbReference>
<dbReference type="SUPFAM" id="SSF74650">
    <property type="entry name" value="Galactose mutarotase-like"/>
    <property type="match status" value="1"/>
</dbReference>
<name>A0A7X3MTR4_9HYPH</name>
<dbReference type="GO" id="GO:0033499">
    <property type="term" value="P:galactose catabolic process via UDP-galactose, Leloir pathway"/>
    <property type="evidence" value="ECO:0007669"/>
    <property type="project" value="TreeGrafter"/>
</dbReference>
<comment type="pathway">
    <text evidence="1 5">Carbohydrate metabolism; hexose metabolism.</text>
</comment>
<dbReference type="AlphaFoldDB" id="A0A7X3MTR4"/>
<dbReference type="EMBL" id="WURB01000012">
    <property type="protein sequence ID" value="MXQ13042.1"/>
    <property type="molecule type" value="Genomic_DNA"/>
</dbReference>
<evidence type="ECO:0000313" key="9">
    <source>
        <dbReference type="EMBL" id="MXQ13042.1"/>
    </source>
</evidence>
<comment type="caution">
    <text evidence="9">The sequence shown here is derived from an EMBL/GenBank/DDBJ whole genome shotgun (WGS) entry which is preliminary data.</text>
</comment>
<evidence type="ECO:0000256" key="1">
    <source>
        <dbReference type="ARBA" id="ARBA00005028"/>
    </source>
</evidence>
<keyword evidence="3 5" id="KW-0413">Isomerase</keyword>
<dbReference type="PANTHER" id="PTHR10091">
    <property type="entry name" value="ALDOSE-1-EPIMERASE"/>
    <property type="match status" value="1"/>
</dbReference>
<dbReference type="InterPro" id="IPR011013">
    <property type="entry name" value="Gal_mutarotase_sf_dom"/>
</dbReference>
<dbReference type="NCBIfam" id="NF008277">
    <property type="entry name" value="PRK11055.1"/>
    <property type="match status" value="1"/>
</dbReference>
<feature type="binding site" evidence="8">
    <location>
        <begin position="76"/>
        <end position="77"/>
    </location>
    <ligand>
        <name>beta-D-galactose</name>
        <dbReference type="ChEBI" id="CHEBI:27667"/>
    </ligand>
</feature>
<feature type="binding site" evidence="8">
    <location>
        <begin position="173"/>
        <end position="175"/>
    </location>
    <ligand>
        <name>beta-D-galactose</name>
        <dbReference type="ChEBI" id="CHEBI:27667"/>
    </ligand>
</feature>
<dbReference type="InterPro" id="IPR008183">
    <property type="entry name" value="Aldose_1/G6P_1-epimerase"/>
</dbReference>
<dbReference type="Proteomes" id="UP000436483">
    <property type="component" value="Unassembled WGS sequence"/>
</dbReference>
<dbReference type="EC" id="5.1.3.3" evidence="5"/>
<organism evidence="9 10">
    <name type="scientific">Microvirga makkahensis</name>
    <dbReference type="NCBI Taxonomy" id="1128670"/>
    <lineage>
        <taxon>Bacteria</taxon>
        <taxon>Pseudomonadati</taxon>
        <taxon>Pseudomonadota</taxon>
        <taxon>Alphaproteobacteria</taxon>
        <taxon>Hyphomicrobiales</taxon>
        <taxon>Methylobacteriaceae</taxon>
        <taxon>Microvirga</taxon>
    </lineage>
</organism>
<feature type="active site" description="Proton acceptor" evidence="6">
    <location>
        <position position="303"/>
    </location>
</feature>
<dbReference type="GO" id="GO:0006006">
    <property type="term" value="P:glucose metabolic process"/>
    <property type="evidence" value="ECO:0007669"/>
    <property type="project" value="TreeGrafter"/>
</dbReference>
<evidence type="ECO:0000256" key="6">
    <source>
        <dbReference type="PIRSR" id="PIRSR005096-1"/>
    </source>
</evidence>
<comment type="similarity">
    <text evidence="2 5">Belongs to the aldose epimerase family.</text>
</comment>
<dbReference type="InterPro" id="IPR014718">
    <property type="entry name" value="GH-type_carb-bd"/>
</dbReference>
<feature type="binding site" evidence="7">
    <location>
        <position position="238"/>
    </location>
    <ligand>
        <name>beta-D-galactose</name>
        <dbReference type="ChEBI" id="CHEBI:27667"/>
    </ligand>
</feature>
<protein>
    <recommendedName>
        <fullName evidence="5">Aldose 1-epimerase</fullName>
        <ecNumber evidence="5">5.1.3.3</ecNumber>
    </recommendedName>
</protein>
<evidence type="ECO:0000256" key="3">
    <source>
        <dbReference type="ARBA" id="ARBA00023235"/>
    </source>
</evidence>
<dbReference type="GO" id="GO:0030246">
    <property type="term" value="F:carbohydrate binding"/>
    <property type="evidence" value="ECO:0007669"/>
    <property type="project" value="InterPro"/>
</dbReference>
<dbReference type="InterPro" id="IPR047215">
    <property type="entry name" value="Galactose_mutarotase-like"/>
</dbReference>
<sequence>MGIERFGSVDGEDVLQVTLAGPDGTGMRVLSWGAVIRDLVVPTAHGPQGVLLGLNSIEDYVAHSPYFGAIVGRHANRIGGARFTLNGETHRLDANEGPNQLHGGSMGFGTRLWSIVEHSETGVTLGLVSEDGDMGYPGRLVATCTYTLLPSATLRIELTAVTDRPTPVNLTTHGYFNLDGSTDILSHYLMIAADYMTPTRPDLIPTGEIRRVAGTPYEFTTPRPIGAAEFMQDRTIYDTNFVLRGPYGVLRQAATLASIKNGLTMELWTTEPGLQFYAGHLIRIPVSGLHGAQYRPHAGLCLEPQRFPDSPNNAHFPSSILDPGQVSRQVSELRFSV</sequence>
<evidence type="ECO:0000256" key="8">
    <source>
        <dbReference type="PIRSR" id="PIRSR005096-3"/>
    </source>
</evidence>
<reference evidence="9 10" key="2">
    <citation type="submission" date="2020-01" db="EMBL/GenBank/DDBJ databases">
        <title>Microvirga sp. nov., an arsenate reduction bacterium isolated from Tibet hotspring sediments.</title>
        <authorList>
            <person name="Xian W.-D."/>
            <person name="Li W.-J."/>
        </authorList>
    </citation>
    <scope>NUCLEOTIDE SEQUENCE [LARGE SCALE GENOMIC DNA]</scope>
    <source>
        <strain evidence="9 10">KCTC 23863</strain>
    </source>
</reference>
<dbReference type="Pfam" id="PF01263">
    <property type="entry name" value="Aldose_epim"/>
    <property type="match status" value="1"/>
</dbReference>
<dbReference type="GO" id="GO:0004034">
    <property type="term" value="F:aldose 1-epimerase activity"/>
    <property type="evidence" value="ECO:0007669"/>
    <property type="project" value="UniProtKB-EC"/>
</dbReference>
<dbReference type="InterPro" id="IPR015443">
    <property type="entry name" value="Aldose_1-epimerase"/>
</dbReference>